<organism evidence="2 3">
    <name type="scientific">Roridomyces roridus</name>
    <dbReference type="NCBI Taxonomy" id="1738132"/>
    <lineage>
        <taxon>Eukaryota</taxon>
        <taxon>Fungi</taxon>
        <taxon>Dikarya</taxon>
        <taxon>Basidiomycota</taxon>
        <taxon>Agaricomycotina</taxon>
        <taxon>Agaricomycetes</taxon>
        <taxon>Agaricomycetidae</taxon>
        <taxon>Agaricales</taxon>
        <taxon>Marasmiineae</taxon>
        <taxon>Mycenaceae</taxon>
        <taxon>Roridomyces</taxon>
    </lineage>
</organism>
<proteinExistence type="predicted"/>
<comment type="caution">
    <text evidence="2">The sequence shown here is derived from an EMBL/GenBank/DDBJ whole genome shotgun (WGS) entry which is preliminary data.</text>
</comment>
<dbReference type="Proteomes" id="UP001221142">
    <property type="component" value="Unassembled WGS sequence"/>
</dbReference>
<protein>
    <submittedName>
        <fullName evidence="2">Uncharacterized protein</fullName>
    </submittedName>
</protein>
<dbReference type="EMBL" id="JARKIF010000046">
    <property type="protein sequence ID" value="KAJ7608139.1"/>
    <property type="molecule type" value="Genomic_DNA"/>
</dbReference>
<gene>
    <name evidence="2" type="ORF">FB45DRAFT_946805</name>
</gene>
<dbReference type="AlphaFoldDB" id="A0AAD7F852"/>
<evidence type="ECO:0000313" key="3">
    <source>
        <dbReference type="Proteomes" id="UP001221142"/>
    </source>
</evidence>
<sequence length="400" mass="45306">MSLRISEDPTQRGSRAAVGPGPERATFQAAAQRMVLDSSCWRHSVYSSDVYILNLSVIDSHSTPERTTAMRAYGAFIALFLFKMTQGPPPVSFWLLLVWLEGPRAMISVPERIVQHLDPKAYKELAPWYKFKHTDNFPTVAQASHPLRVSWIQHFESAPVIFAVGRSEQEHEYALMTVFARIAFADPAPWTKKDWADAKSSFLLEWDDFDFGQTIRALGALPFLVSVYNRRIRHPDDLSPHLRFVTSDDNRDDARTTALFTKLGELRIKCYLRGCGHPAGAVPQLVTQAQFDDARGDPLLRSYRLLSGSSDNDMLPISPGWVIEFTFNHRRPRSNHEEKLQRSSIPTALDMHTCADQCGVDLNKGMEELLLGPAVSDPNVATPLDLWFHEQIGNRKYNRI</sequence>
<name>A0AAD7F852_9AGAR</name>
<evidence type="ECO:0000256" key="1">
    <source>
        <dbReference type="SAM" id="MobiDB-lite"/>
    </source>
</evidence>
<feature type="compositionally biased region" description="Basic and acidic residues" evidence="1">
    <location>
        <begin position="1"/>
        <end position="10"/>
    </location>
</feature>
<feature type="region of interest" description="Disordered" evidence="1">
    <location>
        <begin position="1"/>
        <end position="22"/>
    </location>
</feature>
<keyword evidence="3" id="KW-1185">Reference proteome</keyword>
<evidence type="ECO:0000313" key="2">
    <source>
        <dbReference type="EMBL" id="KAJ7608139.1"/>
    </source>
</evidence>
<accession>A0AAD7F852</accession>
<reference evidence="2" key="1">
    <citation type="submission" date="2023-03" db="EMBL/GenBank/DDBJ databases">
        <title>Massive genome expansion in bonnet fungi (Mycena s.s.) driven by repeated elements and novel gene families across ecological guilds.</title>
        <authorList>
            <consortium name="Lawrence Berkeley National Laboratory"/>
            <person name="Harder C.B."/>
            <person name="Miyauchi S."/>
            <person name="Viragh M."/>
            <person name="Kuo A."/>
            <person name="Thoen E."/>
            <person name="Andreopoulos B."/>
            <person name="Lu D."/>
            <person name="Skrede I."/>
            <person name="Drula E."/>
            <person name="Henrissat B."/>
            <person name="Morin E."/>
            <person name="Kohler A."/>
            <person name="Barry K."/>
            <person name="LaButti K."/>
            <person name="Morin E."/>
            <person name="Salamov A."/>
            <person name="Lipzen A."/>
            <person name="Mereny Z."/>
            <person name="Hegedus B."/>
            <person name="Baldrian P."/>
            <person name="Stursova M."/>
            <person name="Weitz H."/>
            <person name="Taylor A."/>
            <person name="Grigoriev I.V."/>
            <person name="Nagy L.G."/>
            <person name="Martin F."/>
            <person name="Kauserud H."/>
        </authorList>
    </citation>
    <scope>NUCLEOTIDE SEQUENCE</scope>
    <source>
        <strain evidence="2">9284</strain>
    </source>
</reference>